<proteinExistence type="predicted"/>
<evidence type="ECO:0000313" key="2">
    <source>
        <dbReference type="Proteomes" id="UP000823399"/>
    </source>
</evidence>
<reference evidence="1" key="1">
    <citation type="journal article" date="2020" name="New Phytol.">
        <title>Comparative genomics reveals dynamic genome evolution in host specialist ectomycorrhizal fungi.</title>
        <authorList>
            <person name="Lofgren L.A."/>
            <person name="Nguyen N.H."/>
            <person name="Vilgalys R."/>
            <person name="Ruytinx J."/>
            <person name="Liao H.L."/>
            <person name="Branco S."/>
            <person name="Kuo A."/>
            <person name="LaButti K."/>
            <person name="Lipzen A."/>
            <person name="Andreopoulos W."/>
            <person name="Pangilinan J."/>
            <person name="Riley R."/>
            <person name="Hundley H."/>
            <person name="Na H."/>
            <person name="Barry K."/>
            <person name="Grigoriev I.V."/>
            <person name="Stajich J.E."/>
            <person name="Kennedy P.G."/>
        </authorList>
    </citation>
    <scope>NUCLEOTIDE SEQUENCE</scope>
    <source>
        <strain evidence="1">FC423</strain>
    </source>
</reference>
<sequence>MTSLLFSSPRLPFSDAQKKAVLNWAKQLGAKNVPSLDATKKCQLFIEDLVTARSGNIFYINNIVNTIAKDYANPLTRFAMQDYPEDCGKGMLQVFNSTKMLLDLPSPPAARVDGMIYFVNELLQESSGAYFIPEQFFLGSPAGFIINGEQEIIPTSTFAWSYEDISSMNELDCGLTGTLDLGRLI</sequence>
<dbReference type="OrthoDB" id="2689033at2759"/>
<protein>
    <submittedName>
        <fullName evidence="1">Uncharacterized protein</fullName>
    </submittedName>
</protein>
<gene>
    <name evidence="1" type="ORF">F5147DRAFT_746517</name>
</gene>
<dbReference type="RefSeq" id="XP_041290954.1">
    <property type="nucleotide sequence ID" value="XM_041439855.1"/>
</dbReference>
<organism evidence="1 2">
    <name type="scientific">Suillus discolor</name>
    <dbReference type="NCBI Taxonomy" id="1912936"/>
    <lineage>
        <taxon>Eukaryota</taxon>
        <taxon>Fungi</taxon>
        <taxon>Dikarya</taxon>
        <taxon>Basidiomycota</taxon>
        <taxon>Agaricomycotina</taxon>
        <taxon>Agaricomycetes</taxon>
        <taxon>Agaricomycetidae</taxon>
        <taxon>Boletales</taxon>
        <taxon>Suillineae</taxon>
        <taxon>Suillaceae</taxon>
        <taxon>Suillus</taxon>
    </lineage>
</organism>
<name>A0A9P7F2I9_9AGAM</name>
<dbReference type="Proteomes" id="UP000823399">
    <property type="component" value="Unassembled WGS sequence"/>
</dbReference>
<dbReference type="EMBL" id="JABBWM010000040">
    <property type="protein sequence ID" value="KAG2104655.1"/>
    <property type="molecule type" value="Genomic_DNA"/>
</dbReference>
<accession>A0A9P7F2I9</accession>
<comment type="caution">
    <text evidence="1">The sequence shown here is derived from an EMBL/GenBank/DDBJ whole genome shotgun (WGS) entry which is preliminary data.</text>
</comment>
<dbReference type="AlphaFoldDB" id="A0A9P7F2I9"/>
<keyword evidence="2" id="KW-1185">Reference proteome</keyword>
<evidence type="ECO:0000313" key="1">
    <source>
        <dbReference type="EMBL" id="KAG2104655.1"/>
    </source>
</evidence>
<dbReference type="GeneID" id="64702114"/>